<dbReference type="Gene3D" id="3.10.129.10">
    <property type="entry name" value="Hotdog Thioesterase"/>
    <property type="match status" value="1"/>
</dbReference>
<dbReference type="InterPro" id="IPR039569">
    <property type="entry name" value="FAS1-like_DH_region"/>
</dbReference>
<dbReference type="AlphaFoldDB" id="A0A3E0VM82"/>
<organism evidence="3 4">
    <name type="scientific">Subtercola boreus</name>
    <dbReference type="NCBI Taxonomy" id="120213"/>
    <lineage>
        <taxon>Bacteria</taxon>
        <taxon>Bacillati</taxon>
        <taxon>Actinomycetota</taxon>
        <taxon>Actinomycetes</taxon>
        <taxon>Micrococcales</taxon>
        <taxon>Microbacteriaceae</taxon>
        <taxon>Subtercola</taxon>
    </lineage>
</organism>
<dbReference type="SUPFAM" id="SSF54637">
    <property type="entry name" value="Thioesterase/thiol ester dehydrase-isomerase"/>
    <property type="match status" value="1"/>
</dbReference>
<reference evidence="3 4" key="1">
    <citation type="submission" date="2017-04" db="EMBL/GenBank/DDBJ databases">
        <title>Comparative genome analysis of Subtercola boreus.</title>
        <authorList>
            <person name="Cho Y.-J."/>
            <person name="Cho A."/>
            <person name="Kim O.-S."/>
            <person name="Lee J.-I."/>
        </authorList>
    </citation>
    <scope>NUCLEOTIDE SEQUENCE [LARGE SCALE GENOMIC DNA]</scope>
    <source>
        <strain evidence="3 4">K300</strain>
    </source>
</reference>
<accession>A0A3E0VM82</accession>
<protein>
    <recommendedName>
        <fullName evidence="2">FAS1-like dehydratase domain-containing protein</fullName>
    </recommendedName>
</protein>
<gene>
    <name evidence="3" type="ORF">B7R54_04285</name>
</gene>
<evidence type="ECO:0000256" key="1">
    <source>
        <dbReference type="SAM" id="MobiDB-lite"/>
    </source>
</evidence>
<evidence type="ECO:0000313" key="4">
    <source>
        <dbReference type="Proteomes" id="UP000256486"/>
    </source>
</evidence>
<dbReference type="Proteomes" id="UP000256486">
    <property type="component" value="Unassembled WGS sequence"/>
</dbReference>
<comment type="caution">
    <text evidence="3">The sequence shown here is derived from an EMBL/GenBank/DDBJ whole genome shotgun (WGS) entry which is preliminary data.</text>
</comment>
<proteinExistence type="predicted"/>
<dbReference type="InterPro" id="IPR029069">
    <property type="entry name" value="HotDog_dom_sf"/>
</dbReference>
<feature type="region of interest" description="Disordered" evidence="1">
    <location>
        <begin position="63"/>
        <end position="82"/>
    </location>
</feature>
<dbReference type="EMBL" id="NBWZ01000001">
    <property type="protein sequence ID" value="RFA11084.1"/>
    <property type="molecule type" value="Genomic_DNA"/>
</dbReference>
<name>A0A3E0VM82_9MICO</name>
<keyword evidence="4" id="KW-1185">Reference proteome</keyword>
<feature type="domain" description="FAS1-like dehydratase" evidence="2">
    <location>
        <begin position="10"/>
        <end position="144"/>
    </location>
</feature>
<evidence type="ECO:0000313" key="3">
    <source>
        <dbReference type="EMBL" id="RFA11084.1"/>
    </source>
</evidence>
<evidence type="ECO:0000259" key="2">
    <source>
        <dbReference type="Pfam" id="PF13452"/>
    </source>
</evidence>
<sequence length="159" mass="17379">MKEEAAVLFRVEPLQILLFARAIGDENPAYVETPALAPPTFTQTLQHVLPDYEFRPRMNEPWIGTGGVADRSPAEAGPTGETATGATLHAEQSFEYHRPIVAGDVLLATTRDGRSWQKEGRRGTMAFFERITEFRDGDGELVVTSTLVGVTLPPPGQEA</sequence>
<dbReference type="Pfam" id="PF13452">
    <property type="entry name" value="FAS1_DH_region"/>
    <property type="match status" value="1"/>
</dbReference>